<evidence type="ECO:0000259" key="5">
    <source>
        <dbReference type="Pfam" id="PF02836"/>
    </source>
</evidence>
<dbReference type="Pfam" id="PF00703">
    <property type="entry name" value="Glyco_hydro_2"/>
    <property type="match status" value="1"/>
</dbReference>
<organism evidence="7 8">
    <name type="scientific">Sphingobacterium wenxiniae</name>
    <dbReference type="NCBI Taxonomy" id="683125"/>
    <lineage>
        <taxon>Bacteria</taxon>
        <taxon>Pseudomonadati</taxon>
        <taxon>Bacteroidota</taxon>
        <taxon>Sphingobacteriia</taxon>
        <taxon>Sphingobacteriales</taxon>
        <taxon>Sphingobacteriaceae</taxon>
        <taxon>Sphingobacterium</taxon>
    </lineage>
</organism>
<keyword evidence="8" id="KW-1185">Reference proteome</keyword>
<dbReference type="SUPFAM" id="SSF51445">
    <property type="entry name" value="(Trans)glycosidases"/>
    <property type="match status" value="1"/>
</dbReference>
<dbReference type="Proteomes" id="UP000198785">
    <property type="component" value="Unassembled WGS sequence"/>
</dbReference>
<proteinExistence type="inferred from homology"/>
<dbReference type="InterPro" id="IPR006103">
    <property type="entry name" value="Glyco_hydro_2_cat"/>
</dbReference>
<keyword evidence="3" id="KW-0326">Glycosidase</keyword>
<dbReference type="InterPro" id="IPR013783">
    <property type="entry name" value="Ig-like_fold"/>
</dbReference>
<comment type="similarity">
    <text evidence="1">Belongs to the glycosyl hydrolase 2 family.</text>
</comment>
<protein>
    <submittedName>
        <fullName evidence="7">Beta-galactosidase</fullName>
    </submittedName>
</protein>
<dbReference type="InterPro" id="IPR051913">
    <property type="entry name" value="GH2_Domain-Containing"/>
</dbReference>
<evidence type="ECO:0000313" key="7">
    <source>
        <dbReference type="EMBL" id="SFT17157.1"/>
    </source>
</evidence>
<keyword evidence="2" id="KW-0378">Hydrolase</keyword>
<dbReference type="STRING" id="683125.SAMN05660206_11746"/>
<evidence type="ECO:0000256" key="3">
    <source>
        <dbReference type="ARBA" id="ARBA00023295"/>
    </source>
</evidence>
<dbReference type="PANTHER" id="PTHR42732">
    <property type="entry name" value="BETA-GALACTOSIDASE"/>
    <property type="match status" value="1"/>
</dbReference>
<dbReference type="InterPro" id="IPR006101">
    <property type="entry name" value="Glyco_hydro_2"/>
</dbReference>
<evidence type="ECO:0000259" key="6">
    <source>
        <dbReference type="Pfam" id="PF02837"/>
    </source>
</evidence>
<dbReference type="InterPro" id="IPR017853">
    <property type="entry name" value="GH"/>
</dbReference>
<dbReference type="PRINTS" id="PR00132">
    <property type="entry name" value="GLHYDRLASE2"/>
</dbReference>
<dbReference type="InterPro" id="IPR006104">
    <property type="entry name" value="Glyco_hydro_2_N"/>
</dbReference>
<dbReference type="AlphaFoldDB" id="A0A1I6VU00"/>
<dbReference type="EMBL" id="FOZZ01000017">
    <property type="protein sequence ID" value="SFT17157.1"/>
    <property type="molecule type" value="Genomic_DNA"/>
</dbReference>
<feature type="domain" description="Glycoside hydrolase family 2 catalytic" evidence="5">
    <location>
        <begin position="318"/>
        <end position="606"/>
    </location>
</feature>
<dbReference type="PANTHER" id="PTHR42732:SF1">
    <property type="entry name" value="BETA-MANNOSIDASE"/>
    <property type="match status" value="1"/>
</dbReference>
<dbReference type="Gene3D" id="2.60.40.10">
    <property type="entry name" value="Immunoglobulins"/>
    <property type="match status" value="2"/>
</dbReference>
<dbReference type="Pfam" id="PF02836">
    <property type="entry name" value="Glyco_hydro_2_C"/>
    <property type="match status" value="1"/>
</dbReference>
<dbReference type="InterPro" id="IPR006102">
    <property type="entry name" value="Ig-like_GH2"/>
</dbReference>
<dbReference type="RefSeq" id="WP_212611706.1">
    <property type="nucleotide sequence ID" value="NZ_FOZZ01000017.1"/>
</dbReference>
<dbReference type="SUPFAM" id="SSF49303">
    <property type="entry name" value="beta-Galactosidase/glucuronidase domain"/>
    <property type="match status" value="1"/>
</dbReference>
<feature type="domain" description="Glycoside hydrolase family 2 immunoglobulin-like beta-sandwich" evidence="4">
    <location>
        <begin position="208"/>
        <end position="312"/>
    </location>
</feature>
<evidence type="ECO:0000256" key="2">
    <source>
        <dbReference type="ARBA" id="ARBA00022801"/>
    </source>
</evidence>
<evidence type="ECO:0000313" key="8">
    <source>
        <dbReference type="Proteomes" id="UP000198785"/>
    </source>
</evidence>
<dbReference type="Gene3D" id="3.20.20.80">
    <property type="entry name" value="Glycosidases"/>
    <property type="match status" value="1"/>
</dbReference>
<feature type="domain" description="Glycosyl hydrolases family 2 sugar binding" evidence="6">
    <location>
        <begin position="67"/>
        <end position="191"/>
    </location>
</feature>
<evidence type="ECO:0000259" key="4">
    <source>
        <dbReference type="Pfam" id="PF00703"/>
    </source>
</evidence>
<dbReference type="GO" id="GO:0005975">
    <property type="term" value="P:carbohydrate metabolic process"/>
    <property type="evidence" value="ECO:0007669"/>
    <property type="project" value="InterPro"/>
</dbReference>
<sequence length="698" mass="79967">MMIFKHKNSFLLAIGLLGATSLFGQSREVKPFNDNWQYYKANNSTIFTDFDNGQKYVESQGQWTRLEIWEDVQLPHTYNKVDMQTDRNFFEGKAVYRKKFEVNPSDKDKRTFIKFEGVGAVAQIYINDNYIGEHKGGYSMFVFEITNSVEYDKENTITVVTDNKSRRDVLPINQFLFPVYGGIYRPVHIITTNKTNFLVTDQASPGIYIRQKNVSAKGADIQIETKLETKEKTVQQGELITEIRDHEGKLVVSEKQPVRISPQGVTYATQSLSLKNPHLWDGIRDPYLYAVHAKLVVNGKEQDAVKQPLGVRTVEIVAGKGVLLNGKQYPMYGVCRHQDREGFGSALSFEQHKEDFLLMKEMGVTTVRLAHYQQSPEAYALADTLGFLIWAEIPFVNRVSHYENDNAKSQMTELVKQNFNHPSIYIWGVHNEVYSKTADEQVPVLSRELNDIAKTLDPDRYTGAVSGYNVIDRQENLSTDVQGINHYFGWYGGKIEDLGPWAKKVQQDFPEYKVMLTEYGADGNIDIGQESIEKPENVVTGKSFQENYQTETHIQQWAMIEQNPIIVASYVWNMFEFAVPAWNRGGVNARNLKGLITFDRKRKKDSFYWYKANWNPEPMIYLANRRDNKRTQGTSKIQVFSNLPAVTIEVNGKAYPAKQGVNAKHWVVDQVSLNKGENLIKAYGEDKGLTDEMTWILD</sequence>
<dbReference type="InterPro" id="IPR036156">
    <property type="entry name" value="Beta-gal/glucu_dom_sf"/>
</dbReference>
<dbReference type="Pfam" id="PF02837">
    <property type="entry name" value="Glyco_hydro_2_N"/>
    <property type="match status" value="1"/>
</dbReference>
<dbReference type="InterPro" id="IPR008979">
    <property type="entry name" value="Galactose-bd-like_sf"/>
</dbReference>
<dbReference type="Gene3D" id="2.60.120.260">
    <property type="entry name" value="Galactose-binding domain-like"/>
    <property type="match status" value="1"/>
</dbReference>
<dbReference type="SUPFAM" id="SSF49785">
    <property type="entry name" value="Galactose-binding domain-like"/>
    <property type="match status" value="1"/>
</dbReference>
<name>A0A1I6VU00_9SPHI</name>
<evidence type="ECO:0000256" key="1">
    <source>
        <dbReference type="ARBA" id="ARBA00007401"/>
    </source>
</evidence>
<accession>A0A1I6VU00</accession>
<dbReference type="GO" id="GO:0004553">
    <property type="term" value="F:hydrolase activity, hydrolyzing O-glycosyl compounds"/>
    <property type="evidence" value="ECO:0007669"/>
    <property type="project" value="InterPro"/>
</dbReference>
<reference evidence="7 8" key="1">
    <citation type="submission" date="2016-10" db="EMBL/GenBank/DDBJ databases">
        <authorList>
            <person name="de Groot N.N."/>
        </authorList>
    </citation>
    <scope>NUCLEOTIDE SEQUENCE [LARGE SCALE GENOMIC DNA]</scope>
    <source>
        <strain evidence="7 8">DSM 22789</strain>
    </source>
</reference>
<gene>
    <name evidence="7" type="ORF">SAMN05660206_11746</name>
</gene>